<evidence type="ECO:0000256" key="4">
    <source>
        <dbReference type="ARBA" id="ARBA00022741"/>
    </source>
</evidence>
<sequence length="483" mass="54389">MLGHKLRGRYQIVQQLGLGGGFGATYIACDTDRPGNPKCLVKQLKPRTNDPNTLQIAQRFFKQEAEIQEELGNHDQIPRLLAYFEENQEFYLVQEFIEGHDLRQELPPLANRLTEAETIKLLTEILEVLAFVHRQGVIHRDIKPANIMRRQDGKIVLIDFGAVKKVRGLEVNQQGQTVTVAIGTLGYMPSEQAAGEPQFSSDVYAVGVIGIQALTGIYPDPSQGSKLPRDPQTGEIVWRDQARVSPELANILDRMVRYHFGGRYQSADSALQALRQISHSNHTFTQGQTRLPSILKLRSSTSGWKWLIPVGIVAVLASVVIAIRPGQEPEKFIPYENSNYGIKIKYPASWQLQIKEIDVLGVTEVVTFISPRQSDTDKFQEKLNVDIEKFSGTLAESKKLFVDEIKNTLPEAQIINTSSTTLAFKQANQIIYTGKDEDTKLKNLQIWTLKGDKAYIITYTAAVDDYDEFIKTVNEMIKSFEIN</sequence>
<evidence type="ECO:0000256" key="5">
    <source>
        <dbReference type="ARBA" id="ARBA00022777"/>
    </source>
</evidence>
<dbReference type="Gene3D" id="3.40.1000.10">
    <property type="entry name" value="Mog1/PsbP, alpha/beta/alpha sandwich"/>
    <property type="match status" value="1"/>
</dbReference>
<reference evidence="10 11" key="1">
    <citation type="submission" date="2017-08" db="EMBL/GenBank/DDBJ databases">
        <title>Genomes of Fischerella (Mastigocladus) sp. strains.</title>
        <authorList>
            <person name="Miller S.R."/>
        </authorList>
    </citation>
    <scope>NUCLEOTIDE SEQUENCE [LARGE SCALE GENOMIC DNA]</scope>
    <source>
        <strain evidence="10 11">CCMEE 5323</strain>
    </source>
</reference>
<keyword evidence="5 10" id="KW-0418">Kinase</keyword>
<gene>
    <name evidence="10" type="ORF">CEN44_06990</name>
</gene>
<dbReference type="AlphaFoldDB" id="A0A2N6K5W3"/>
<comment type="catalytic activity">
    <reaction evidence="8">
        <text>L-seryl-[protein] + ATP = O-phospho-L-seryl-[protein] + ADP + H(+)</text>
        <dbReference type="Rhea" id="RHEA:17989"/>
        <dbReference type="Rhea" id="RHEA-COMP:9863"/>
        <dbReference type="Rhea" id="RHEA-COMP:11604"/>
        <dbReference type="ChEBI" id="CHEBI:15378"/>
        <dbReference type="ChEBI" id="CHEBI:29999"/>
        <dbReference type="ChEBI" id="CHEBI:30616"/>
        <dbReference type="ChEBI" id="CHEBI:83421"/>
        <dbReference type="ChEBI" id="CHEBI:456216"/>
        <dbReference type="EC" id="2.7.11.1"/>
    </reaction>
</comment>
<dbReference type="RefSeq" id="WP_016868978.1">
    <property type="nucleotide sequence ID" value="NZ_CAWNVR010000219.1"/>
</dbReference>
<proteinExistence type="predicted"/>
<accession>A0A2N6K5W3</accession>
<keyword evidence="4" id="KW-0547">Nucleotide-binding</keyword>
<comment type="catalytic activity">
    <reaction evidence="7">
        <text>L-threonyl-[protein] + ATP = O-phospho-L-threonyl-[protein] + ADP + H(+)</text>
        <dbReference type="Rhea" id="RHEA:46608"/>
        <dbReference type="Rhea" id="RHEA-COMP:11060"/>
        <dbReference type="Rhea" id="RHEA-COMP:11605"/>
        <dbReference type="ChEBI" id="CHEBI:15378"/>
        <dbReference type="ChEBI" id="CHEBI:30013"/>
        <dbReference type="ChEBI" id="CHEBI:30616"/>
        <dbReference type="ChEBI" id="CHEBI:61977"/>
        <dbReference type="ChEBI" id="CHEBI:456216"/>
        <dbReference type="EC" id="2.7.11.1"/>
    </reaction>
</comment>
<dbReference type="PANTHER" id="PTHR24363:SF0">
    <property type="entry name" value="SERINE_THREONINE KINASE LIKE DOMAIN CONTAINING 1"/>
    <property type="match status" value="1"/>
</dbReference>
<evidence type="ECO:0000256" key="3">
    <source>
        <dbReference type="ARBA" id="ARBA00022679"/>
    </source>
</evidence>
<keyword evidence="6" id="KW-0067">ATP-binding</keyword>
<name>A0A2N6K5W3_FISMU</name>
<dbReference type="InterPro" id="IPR000719">
    <property type="entry name" value="Prot_kinase_dom"/>
</dbReference>
<evidence type="ECO:0000313" key="11">
    <source>
        <dbReference type="Proteomes" id="UP000235036"/>
    </source>
</evidence>
<dbReference type="CDD" id="cd14014">
    <property type="entry name" value="STKc_PknB_like"/>
    <property type="match status" value="1"/>
</dbReference>
<dbReference type="Pfam" id="PF00069">
    <property type="entry name" value="Pkinase"/>
    <property type="match status" value="1"/>
</dbReference>
<comment type="caution">
    <text evidence="10">The sequence shown here is derived from an EMBL/GenBank/DDBJ whole genome shotgun (WGS) entry which is preliminary data.</text>
</comment>
<keyword evidence="11" id="KW-1185">Reference proteome</keyword>
<keyword evidence="3" id="KW-0808">Transferase</keyword>
<protein>
    <recommendedName>
        <fullName evidence="1">non-specific serine/threonine protein kinase</fullName>
        <ecNumber evidence="1">2.7.11.1</ecNumber>
    </recommendedName>
</protein>
<dbReference type="EC" id="2.7.11.1" evidence="1"/>
<dbReference type="SUPFAM" id="SSF56112">
    <property type="entry name" value="Protein kinase-like (PK-like)"/>
    <property type="match status" value="1"/>
</dbReference>
<evidence type="ECO:0000259" key="9">
    <source>
        <dbReference type="PROSITE" id="PS50011"/>
    </source>
</evidence>
<dbReference type="Pfam" id="PF18933">
    <property type="entry name" value="PsbP_2"/>
    <property type="match status" value="1"/>
</dbReference>
<evidence type="ECO:0000256" key="8">
    <source>
        <dbReference type="ARBA" id="ARBA00048679"/>
    </source>
</evidence>
<evidence type="ECO:0000256" key="1">
    <source>
        <dbReference type="ARBA" id="ARBA00012513"/>
    </source>
</evidence>
<evidence type="ECO:0000256" key="2">
    <source>
        <dbReference type="ARBA" id="ARBA00022527"/>
    </source>
</evidence>
<dbReference type="GO" id="GO:0004674">
    <property type="term" value="F:protein serine/threonine kinase activity"/>
    <property type="evidence" value="ECO:0007669"/>
    <property type="project" value="UniProtKB-KW"/>
</dbReference>
<dbReference type="PROSITE" id="PS50011">
    <property type="entry name" value="PROTEIN_KINASE_DOM"/>
    <property type="match status" value="1"/>
</dbReference>
<dbReference type="InterPro" id="IPR011009">
    <property type="entry name" value="Kinase-like_dom_sf"/>
</dbReference>
<dbReference type="Gene3D" id="1.10.510.10">
    <property type="entry name" value="Transferase(Phosphotransferase) domain 1"/>
    <property type="match status" value="1"/>
</dbReference>
<dbReference type="PANTHER" id="PTHR24363">
    <property type="entry name" value="SERINE/THREONINE PROTEIN KINASE"/>
    <property type="match status" value="1"/>
</dbReference>
<keyword evidence="2 10" id="KW-0723">Serine/threonine-protein kinase</keyword>
<evidence type="ECO:0000256" key="6">
    <source>
        <dbReference type="ARBA" id="ARBA00022840"/>
    </source>
</evidence>
<feature type="domain" description="Protein kinase" evidence="9">
    <location>
        <begin position="10"/>
        <end position="285"/>
    </location>
</feature>
<dbReference type="Proteomes" id="UP000235036">
    <property type="component" value="Unassembled WGS sequence"/>
</dbReference>
<evidence type="ECO:0000256" key="7">
    <source>
        <dbReference type="ARBA" id="ARBA00047899"/>
    </source>
</evidence>
<dbReference type="SMART" id="SM00220">
    <property type="entry name" value="S_TKc"/>
    <property type="match status" value="1"/>
</dbReference>
<dbReference type="GO" id="GO:0005524">
    <property type="term" value="F:ATP binding"/>
    <property type="evidence" value="ECO:0007669"/>
    <property type="project" value="UniProtKB-KW"/>
</dbReference>
<evidence type="ECO:0000313" key="10">
    <source>
        <dbReference type="EMBL" id="PLZ92050.1"/>
    </source>
</evidence>
<organism evidence="10 11">
    <name type="scientific">Fischerella muscicola CCMEE 5323</name>
    <dbReference type="NCBI Taxonomy" id="2019572"/>
    <lineage>
        <taxon>Bacteria</taxon>
        <taxon>Bacillati</taxon>
        <taxon>Cyanobacteriota</taxon>
        <taxon>Cyanophyceae</taxon>
        <taxon>Nostocales</taxon>
        <taxon>Hapalosiphonaceae</taxon>
        <taxon>Fischerella</taxon>
    </lineage>
</organism>
<dbReference type="EMBL" id="NRQW01000140">
    <property type="protein sequence ID" value="PLZ92050.1"/>
    <property type="molecule type" value="Genomic_DNA"/>
</dbReference>